<proteinExistence type="inferred from homology"/>
<feature type="binding site" evidence="5">
    <location>
        <position position="110"/>
    </location>
    <ligand>
        <name>substrate</name>
    </ligand>
</feature>
<dbReference type="PIRSF" id="PIRSF000097">
    <property type="entry name" value="AKR"/>
    <property type="match status" value="1"/>
</dbReference>
<organism evidence="8 9">
    <name type="scientific">Micromonospora taraxaci</name>
    <dbReference type="NCBI Taxonomy" id="1316803"/>
    <lineage>
        <taxon>Bacteria</taxon>
        <taxon>Bacillati</taxon>
        <taxon>Actinomycetota</taxon>
        <taxon>Actinomycetes</taxon>
        <taxon>Micromonosporales</taxon>
        <taxon>Micromonosporaceae</taxon>
        <taxon>Micromonospora</taxon>
    </lineage>
</organism>
<dbReference type="PRINTS" id="PR00069">
    <property type="entry name" value="ALDKETRDTASE"/>
</dbReference>
<evidence type="ECO:0000256" key="5">
    <source>
        <dbReference type="PIRSR" id="PIRSR000097-2"/>
    </source>
</evidence>
<gene>
    <name evidence="8" type="ORF">FHU34_115806</name>
</gene>
<dbReference type="SUPFAM" id="SSF51430">
    <property type="entry name" value="NAD(P)-linked oxidoreductase"/>
    <property type="match status" value="1"/>
</dbReference>
<dbReference type="GO" id="GO:0016616">
    <property type="term" value="F:oxidoreductase activity, acting on the CH-OH group of donors, NAD or NADP as acceptor"/>
    <property type="evidence" value="ECO:0007669"/>
    <property type="project" value="UniProtKB-ARBA"/>
</dbReference>
<evidence type="ECO:0000256" key="1">
    <source>
        <dbReference type="ARBA" id="ARBA00007905"/>
    </source>
</evidence>
<evidence type="ECO:0000313" key="9">
    <source>
        <dbReference type="Proteomes" id="UP000317685"/>
    </source>
</evidence>
<evidence type="ECO:0000259" key="7">
    <source>
        <dbReference type="Pfam" id="PF00248"/>
    </source>
</evidence>
<dbReference type="PROSITE" id="PS00062">
    <property type="entry name" value="ALDOKETO_REDUCTASE_2"/>
    <property type="match status" value="1"/>
</dbReference>
<accession>A0A561W968</accession>
<dbReference type="OrthoDB" id="9804790at2"/>
<reference evidence="8 9" key="1">
    <citation type="submission" date="2019-06" db="EMBL/GenBank/DDBJ databases">
        <title>Sequencing the genomes of 1000 actinobacteria strains.</title>
        <authorList>
            <person name="Klenk H.-P."/>
        </authorList>
    </citation>
    <scope>NUCLEOTIDE SEQUENCE [LARGE SCALE GENOMIC DNA]</scope>
    <source>
        <strain evidence="8 9">DSM 45885</strain>
    </source>
</reference>
<dbReference type="AlphaFoldDB" id="A0A561W968"/>
<evidence type="ECO:0000256" key="4">
    <source>
        <dbReference type="PIRSR" id="PIRSR000097-1"/>
    </source>
</evidence>
<keyword evidence="2" id="KW-0521">NADP</keyword>
<keyword evidence="3" id="KW-0560">Oxidoreductase</keyword>
<dbReference type="PROSITE" id="PS00798">
    <property type="entry name" value="ALDOKETO_REDUCTASE_1"/>
    <property type="match status" value="1"/>
</dbReference>
<dbReference type="GeneID" id="300131247"/>
<dbReference type="Gene3D" id="3.20.20.100">
    <property type="entry name" value="NADP-dependent oxidoreductase domain"/>
    <property type="match status" value="1"/>
</dbReference>
<keyword evidence="9" id="KW-1185">Reference proteome</keyword>
<evidence type="ECO:0000256" key="2">
    <source>
        <dbReference type="ARBA" id="ARBA00022857"/>
    </source>
</evidence>
<name>A0A561W968_9ACTN</name>
<sequence length="283" mass="31621">MANTIPDISLNDGTTIPQLGFGVFQIEPKDTVAAVTTALETGYRHIDTAEMYGNEAEVGEAVRMSGLDRSAVYVTSKLNNAFHRPDDARRAFDSTLAALKMDYIDLFLIHWPLPTLYDGDYVSTWKTLEEFQRDGRARSIGVSNFQVAHLERLADEANVVPAVNQIEAHPYFTNDEVRAYGRAHNILTEAWSPIAQGKVLDDPTVVDLAEQVGRTPAQVVLRWHVQRGDIIFPKSTTPKRIEENTRIFDFELDDTAMERITGLNQGEAGRQGPNPDTFAYLPN</sequence>
<dbReference type="EMBL" id="VIWZ01000001">
    <property type="protein sequence ID" value="TWG20404.1"/>
    <property type="molecule type" value="Genomic_DNA"/>
</dbReference>
<dbReference type="PANTHER" id="PTHR43827">
    <property type="entry name" value="2,5-DIKETO-D-GLUCONIC ACID REDUCTASE"/>
    <property type="match status" value="1"/>
</dbReference>
<dbReference type="Pfam" id="PF00248">
    <property type="entry name" value="Aldo_ket_red"/>
    <property type="match status" value="1"/>
</dbReference>
<evidence type="ECO:0000256" key="3">
    <source>
        <dbReference type="ARBA" id="ARBA00023002"/>
    </source>
</evidence>
<dbReference type="InterPro" id="IPR020471">
    <property type="entry name" value="AKR"/>
</dbReference>
<dbReference type="InterPro" id="IPR018170">
    <property type="entry name" value="Aldo/ket_reductase_CS"/>
</dbReference>
<feature type="active site" description="Proton donor" evidence="4">
    <location>
        <position position="52"/>
    </location>
</feature>
<dbReference type="InterPro" id="IPR036812">
    <property type="entry name" value="NAD(P)_OxRdtase_dom_sf"/>
</dbReference>
<dbReference type="Proteomes" id="UP000317685">
    <property type="component" value="Unassembled WGS sequence"/>
</dbReference>
<feature type="site" description="Lowers pKa of active site Tyr" evidence="6">
    <location>
        <position position="77"/>
    </location>
</feature>
<comment type="caution">
    <text evidence="8">The sequence shown here is derived from an EMBL/GenBank/DDBJ whole genome shotgun (WGS) entry which is preliminary data.</text>
</comment>
<protein>
    <submittedName>
        <fullName evidence="8">2,5-diketo-D-gluconate reductase A</fullName>
    </submittedName>
</protein>
<dbReference type="FunFam" id="3.20.20.100:FF:000002">
    <property type="entry name" value="2,5-diketo-D-gluconic acid reductase A"/>
    <property type="match status" value="1"/>
</dbReference>
<feature type="domain" description="NADP-dependent oxidoreductase" evidence="7">
    <location>
        <begin position="25"/>
        <end position="264"/>
    </location>
</feature>
<comment type="similarity">
    <text evidence="1">Belongs to the aldo/keto reductase family.</text>
</comment>
<dbReference type="RefSeq" id="WP_145785314.1">
    <property type="nucleotide sequence ID" value="NZ_VIWZ01000001.1"/>
</dbReference>
<dbReference type="PANTHER" id="PTHR43827:SF3">
    <property type="entry name" value="NADP-DEPENDENT OXIDOREDUCTASE DOMAIN-CONTAINING PROTEIN"/>
    <property type="match status" value="1"/>
</dbReference>
<dbReference type="InterPro" id="IPR023210">
    <property type="entry name" value="NADP_OxRdtase_dom"/>
</dbReference>
<evidence type="ECO:0000313" key="8">
    <source>
        <dbReference type="EMBL" id="TWG20404.1"/>
    </source>
</evidence>
<evidence type="ECO:0000256" key="6">
    <source>
        <dbReference type="PIRSR" id="PIRSR000097-3"/>
    </source>
</evidence>